<gene>
    <name evidence="4" type="ORF">FNK824_LOCUS17808</name>
    <name evidence="3" type="ORF">SEV965_LOCUS31496</name>
</gene>
<dbReference type="PANTHER" id="PTHR14469:SF0">
    <property type="entry name" value="FAMILY WITH SEQUENCE SIMILARITY 113"/>
    <property type="match status" value="1"/>
</dbReference>
<protein>
    <submittedName>
        <fullName evidence="3">Uncharacterized protein</fullName>
    </submittedName>
</protein>
<comment type="similarity">
    <text evidence="1">Belongs to the PC-esterase family.</text>
</comment>
<dbReference type="Proteomes" id="UP000663889">
    <property type="component" value="Unassembled WGS sequence"/>
</dbReference>
<sequence>MDLVSLTTEEVRNLFKYRNVILIGDSIVRGIYKDLCCVLTGNNRLLSPIEMKFNRRQLKQETLFGETIEKFRINRTNSTFNIEQRSLKSETFGYDIIYVFTSRIWNQQMIQLLSSLNEYDIIIINSQIWDLSSYKDYNGELYMKNLDTFFSKISYMKSKIIWLSNAPINNSKDSNLSRVLSRTNPLTVSKAQQYDIHTLDLYAKMKDYMELLSNDGVHWTPQGQRMITKFLIDLLSHLPQQSNVQDHIQQPPLDETNNSINNNNSSGPSSNINFTNRRDIGTDTMPVQKL</sequence>
<evidence type="ECO:0000313" key="4">
    <source>
        <dbReference type="EMBL" id="CAF3848774.1"/>
    </source>
</evidence>
<dbReference type="EMBL" id="CAJOBE010002882">
    <property type="protein sequence ID" value="CAF3848774.1"/>
    <property type="molecule type" value="Genomic_DNA"/>
</dbReference>
<dbReference type="AlphaFoldDB" id="A0A815LE42"/>
<dbReference type="InterPro" id="IPR036514">
    <property type="entry name" value="SGNH_hydro_sf"/>
</dbReference>
<dbReference type="PANTHER" id="PTHR14469">
    <property type="entry name" value="SARCOMA ANTIGEN NY-SAR-23"/>
    <property type="match status" value="1"/>
</dbReference>
<evidence type="ECO:0000313" key="5">
    <source>
        <dbReference type="Proteomes" id="UP000663889"/>
    </source>
</evidence>
<accession>A0A815LE42</accession>
<dbReference type="EMBL" id="CAJNOU010003650">
    <property type="protein sequence ID" value="CAF1402121.1"/>
    <property type="molecule type" value="Genomic_DNA"/>
</dbReference>
<dbReference type="SUPFAM" id="SSF52266">
    <property type="entry name" value="SGNH hydrolase"/>
    <property type="match status" value="1"/>
</dbReference>
<name>A0A815LE42_9BILA</name>
<dbReference type="Proteomes" id="UP000663874">
    <property type="component" value="Unassembled WGS sequence"/>
</dbReference>
<feature type="compositionally biased region" description="Low complexity" evidence="2">
    <location>
        <begin position="257"/>
        <end position="273"/>
    </location>
</feature>
<dbReference type="Gene3D" id="3.40.50.1110">
    <property type="entry name" value="SGNH hydrolase"/>
    <property type="match status" value="1"/>
</dbReference>
<evidence type="ECO:0000313" key="3">
    <source>
        <dbReference type="EMBL" id="CAF1402121.1"/>
    </source>
</evidence>
<evidence type="ECO:0000256" key="2">
    <source>
        <dbReference type="SAM" id="MobiDB-lite"/>
    </source>
</evidence>
<comment type="caution">
    <text evidence="3">The sequence shown here is derived from an EMBL/GenBank/DDBJ whole genome shotgun (WGS) entry which is preliminary data.</text>
</comment>
<evidence type="ECO:0000256" key="1">
    <source>
        <dbReference type="ARBA" id="ARBA00037957"/>
    </source>
</evidence>
<proteinExistence type="inferred from homology"/>
<reference evidence="3" key="1">
    <citation type="submission" date="2021-02" db="EMBL/GenBank/DDBJ databases">
        <authorList>
            <person name="Nowell W R."/>
        </authorList>
    </citation>
    <scope>NUCLEOTIDE SEQUENCE</scope>
</reference>
<feature type="region of interest" description="Disordered" evidence="2">
    <location>
        <begin position="248"/>
        <end position="290"/>
    </location>
</feature>
<organism evidence="3 5">
    <name type="scientific">Rotaria sordida</name>
    <dbReference type="NCBI Taxonomy" id="392033"/>
    <lineage>
        <taxon>Eukaryota</taxon>
        <taxon>Metazoa</taxon>
        <taxon>Spiralia</taxon>
        <taxon>Gnathifera</taxon>
        <taxon>Rotifera</taxon>
        <taxon>Eurotatoria</taxon>
        <taxon>Bdelloidea</taxon>
        <taxon>Philodinida</taxon>
        <taxon>Philodinidae</taxon>
        <taxon>Rotaria</taxon>
    </lineage>
</organism>